<dbReference type="EMBL" id="JAJFAZ020000005">
    <property type="protein sequence ID" value="KAI5328885.1"/>
    <property type="molecule type" value="Genomic_DNA"/>
</dbReference>
<protein>
    <recommendedName>
        <fullName evidence="3">GAG-pre-integrase domain-containing protein</fullName>
    </recommendedName>
</protein>
<dbReference type="PANTHER" id="PTHR47481">
    <property type="match status" value="1"/>
</dbReference>
<dbReference type="PANTHER" id="PTHR47481:SF31">
    <property type="entry name" value="OS01G0873500 PROTEIN"/>
    <property type="match status" value="1"/>
</dbReference>
<evidence type="ECO:0000313" key="1">
    <source>
        <dbReference type="EMBL" id="KAI5328885.1"/>
    </source>
</evidence>
<name>A0AAD4Z148_PRUDU</name>
<evidence type="ECO:0000313" key="2">
    <source>
        <dbReference type="Proteomes" id="UP001054821"/>
    </source>
</evidence>
<evidence type="ECO:0008006" key="3">
    <source>
        <dbReference type="Google" id="ProtNLM"/>
    </source>
</evidence>
<reference evidence="1 2" key="1">
    <citation type="journal article" date="2022" name="G3 (Bethesda)">
        <title>Whole-genome sequence and methylome profiling of the almond [Prunus dulcis (Mill.) D.A. Webb] cultivar 'Nonpareil'.</title>
        <authorList>
            <person name="D'Amico-Willman K.M."/>
            <person name="Ouma W.Z."/>
            <person name="Meulia T."/>
            <person name="Sideli G.M."/>
            <person name="Gradziel T.M."/>
            <person name="Fresnedo-Ramirez J."/>
        </authorList>
    </citation>
    <scope>NUCLEOTIDE SEQUENCE [LARGE SCALE GENOMIC DNA]</scope>
    <source>
        <strain evidence="1">Clone GOH B32 T37-40</strain>
    </source>
</reference>
<proteinExistence type="predicted"/>
<accession>A0AAD4Z148</accession>
<dbReference type="Gene3D" id="4.10.60.10">
    <property type="entry name" value="Zinc finger, CCHC-type"/>
    <property type="match status" value="1"/>
</dbReference>
<sequence length="348" mass="38122">MSSSSSTSSLKIESLLGMLTICLSEDNYLNWSYQLESVLQGYDLFGHLDGSVTSPPKFAILDEEAVTAEVNVAYKEWLCTDKALMSLLIASLSDEAFESASYGPSFGQGLLPTPVQGPVGYGGSNMRFSGPRPNFNSNYGRGSFGSGKSGSSQFRPSSAGFRNGFSTNKSAIPECQICSKYGHTTANCYHRHSSPNPTALSMIIECQICGKKMHGALDCYHRSNCAFQGQSPPSSLTAMTAQLPTILIKTSSLRKFCSKARVARGSILHCLCNLQFLCRLLYNILSRLSQLVAFLGHLVKSSMWRHRFGHPTNEVVKYMLKAAQLPYCDDSRFFVCSDCLNGKMHKLP</sequence>
<gene>
    <name evidence="1" type="ORF">L3X38_028282</name>
</gene>
<keyword evidence="2" id="KW-1185">Reference proteome</keyword>
<dbReference type="AlphaFoldDB" id="A0AAD4Z148"/>
<dbReference type="Proteomes" id="UP001054821">
    <property type="component" value="Chromosome 5"/>
</dbReference>
<comment type="caution">
    <text evidence="1">The sequence shown here is derived from an EMBL/GenBank/DDBJ whole genome shotgun (WGS) entry which is preliminary data.</text>
</comment>
<organism evidence="1 2">
    <name type="scientific">Prunus dulcis</name>
    <name type="common">Almond</name>
    <name type="synonym">Amygdalus dulcis</name>
    <dbReference type="NCBI Taxonomy" id="3755"/>
    <lineage>
        <taxon>Eukaryota</taxon>
        <taxon>Viridiplantae</taxon>
        <taxon>Streptophyta</taxon>
        <taxon>Embryophyta</taxon>
        <taxon>Tracheophyta</taxon>
        <taxon>Spermatophyta</taxon>
        <taxon>Magnoliopsida</taxon>
        <taxon>eudicotyledons</taxon>
        <taxon>Gunneridae</taxon>
        <taxon>Pentapetalae</taxon>
        <taxon>rosids</taxon>
        <taxon>fabids</taxon>
        <taxon>Rosales</taxon>
        <taxon>Rosaceae</taxon>
        <taxon>Amygdaloideae</taxon>
        <taxon>Amygdaleae</taxon>
        <taxon>Prunus</taxon>
    </lineage>
</organism>